<evidence type="ECO:0000313" key="2">
    <source>
        <dbReference type="Proteomes" id="UP000245626"/>
    </source>
</evidence>
<name>A0ACD0NWM9_9BASI</name>
<protein>
    <submittedName>
        <fullName evidence="1">Manganese and iron superoxide dismutase</fullName>
    </submittedName>
</protein>
<evidence type="ECO:0000313" key="1">
    <source>
        <dbReference type="EMBL" id="PWN50157.1"/>
    </source>
</evidence>
<organism evidence="1 2">
    <name type="scientific">Violaceomyces palustris</name>
    <dbReference type="NCBI Taxonomy" id="1673888"/>
    <lineage>
        <taxon>Eukaryota</taxon>
        <taxon>Fungi</taxon>
        <taxon>Dikarya</taxon>
        <taxon>Basidiomycota</taxon>
        <taxon>Ustilaginomycotina</taxon>
        <taxon>Ustilaginomycetes</taxon>
        <taxon>Violaceomycetales</taxon>
        <taxon>Violaceomycetaceae</taxon>
        <taxon>Violaceomyces</taxon>
    </lineage>
</organism>
<gene>
    <name evidence="1" type="ORF">IE53DRAFT_330815</name>
</gene>
<accession>A0ACD0NWM9</accession>
<reference evidence="1 2" key="1">
    <citation type="journal article" date="2018" name="Mol. Biol. Evol.">
        <title>Broad Genomic Sampling Reveals a Smut Pathogenic Ancestry of the Fungal Clade Ustilaginomycotina.</title>
        <authorList>
            <person name="Kijpornyongpan T."/>
            <person name="Mondo S.J."/>
            <person name="Barry K."/>
            <person name="Sandor L."/>
            <person name="Lee J."/>
            <person name="Lipzen A."/>
            <person name="Pangilinan J."/>
            <person name="LaButti K."/>
            <person name="Hainaut M."/>
            <person name="Henrissat B."/>
            <person name="Grigoriev I.V."/>
            <person name="Spatafora J.W."/>
            <person name="Aime M.C."/>
        </authorList>
    </citation>
    <scope>NUCLEOTIDE SEQUENCE [LARGE SCALE GENOMIC DNA]</scope>
    <source>
        <strain evidence="1 2">SA 807</strain>
    </source>
</reference>
<keyword evidence="2" id="KW-1185">Reference proteome</keyword>
<dbReference type="Proteomes" id="UP000245626">
    <property type="component" value="Unassembled WGS sequence"/>
</dbReference>
<proteinExistence type="predicted"/>
<dbReference type="EMBL" id="KZ819963">
    <property type="protein sequence ID" value="PWN50157.1"/>
    <property type="molecule type" value="Genomic_DNA"/>
</dbReference>
<sequence>MAASPASSSSLLRSTLLSSSSTASSSSKRSLLRLSQSFSSSSSTSSPSSPSSPSPSPSSYLSSRSPLSSTQRQRPCLHASSGYVQRRPNSLPFQQTSNLHTLPPLPEILSEGCRPFLSQKTVQLIGQHWQGGLLKELNKEVKDTEYASSSIVETVIGLSQDRERILAFNYASQALNNSFFLSSLAPQKKIRSPTPTRALGEAVNKSFESYPALCYTFSSAAMGMSGSGWVWLVTDQEGRLGVVPTFGAGTVVVQSRQQRGLNFLLPSVNDAPTTNKKGGPSAAAPAATESNPSSSTSFRSSATSIFNSMLGSGTVGKELYPLLCVSVHEHAWLPDYGIMGKEEYLMNFWEAVNWDKVSERYEAYSHGRFV</sequence>